<keyword evidence="2" id="KW-1185">Reference proteome</keyword>
<evidence type="ECO:0000313" key="2">
    <source>
        <dbReference type="Proteomes" id="UP000824120"/>
    </source>
</evidence>
<accession>A0A9J6A217</accession>
<sequence length="68" mass="8048">MESKRRVTGKWDEARSWSCVEPRRSSWSLFTGVGAKNTYTIEENVKGEWRRSLFVGVRGWSWWILVIV</sequence>
<dbReference type="EMBL" id="JACXVP010000003">
    <property type="protein sequence ID" value="KAG5618331.1"/>
    <property type="molecule type" value="Genomic_DNA"/>
</dbReference>
<reference evidence="1 2" key="1">
    <citation type="submission" date="2020-09" db="EMBL/GenBank/DDBJ databases">
        <title>De no assembly of potato wild relative species, Solanum commersonii.</title>
        <authorList>
            <person name="Cho K."/>
        </authorList>
    </citation>
    <scope>NUCLEOTIDE SEQUENCE [LARGE SCALE GENOMIC DNA]</scope>
    <source>
        <strain evidence="1">LZ3.2</strain>
        <tissue evidence="1">Leaf</tissue>
    </source>
</reference>
<evidence type="ECO:0000313" key="1">
    <source>
        <dbReference type="EMBL" id="KAG5618331.1"/>
    </source>
</evidence>
<organism evidence="1 2">
    <name type="scientific">Solanum commersonii</name>
    <name type="common">Commerson's wild potato</name>
    <name type="synonym">Commerson's nightshade</name>
    <dbReference type="NCBI Taxonomy" id="4109"/>
    <lineage>
        <taxon>Eukaryota</taxon>
        <taxon>Viridiplantae</taxon>
        <taxon>Streptophyta</taxon>
        <taxon>Embryophyta</taxon>
        <taxon>Tracheophyta</taxon>
        <taxon>Spermatophyta</taxon>
        <taxon>Magnoliopsida</taxon>
        <taxon>eudicotyledons</taxon>
        <taxon>Gunneridae</taxon>
        <taxon>Pentapetalae</taxon>
        <taxon>asterids</taxon>
        <taxon>lamiids</taxon>
        <taxon>Solanales</taxon>
        <taxon>Solanaceae</taxon>
        <taxon>Solanoideae</taxon>
        <taxon>Solaneae</taxon>
        <taxon>Solanum</taxon>
    </lineage>
</organism>
<dbReference type="Proteomes" id="UP000824120">
    <property type="component" value="Chromosome 3"/>
</dbReference>
<gene>
    <name evidence="1" type="ORF">H5410_018155</name>
</gene>
<name>A0A9J6A217_SOLCO</name>
<protein>
    <submittedName>
        <fullName evidence="1">Uncharacterized protein</fullName>
    </submittedName>
</protein>
<dbReference type="AlphaFoldDB" id="A0A9J6A217"/>
<proteinExistence type="predicted"/>
<comment type="caution">
    <text evidence="1">The sequence shown here is derived from an EMBL/GenBank/DDBJ whole genome shotgun (WGS) entry which is preliminary data.</text>
</comment>